<evidence type="ECO:0000313" key="2">
    <source>
        <dbReference type="Proteomes" id="UP001214250"/>
    </source>
</evidence>
<proteinExistence type="predicted"/>
<reference evidence="1 2" key="1">
    <citation type="submission" date="2023-02" db="EMBL/GenBank/DDBJ databases">
        <title>Genome sequence of Lentisphaera profundi SAORIC-696.</title>
        <authorList>
            <person name="Kim e."/>
            <person name="Cho J.-C."/>
            <person name="Choi A."/>
            <person name="Kang I."/>
        </authorList>
    </citation>
    <scope>NUCLEOTIDE SEQUENCE [LARGE SCALE GENOMIC DNA]</scope>
    <source>
        <strain evidence="1 2">SAORIC-696</strain>
    </source>
</reference>
<dbReference type="PANTHER" id="PTHR37841:SF1">
    <property type="entry name" value="DUF3298 DOMAIN-CONTAINING PROTEIN"/>
    <property type="match status" value="1"/>
</dbReference>
<evidence type="ECO:0000313" key="1">
    <source>
        <dbReference type="EMBL" id="WDE96760.1"/>
    </source>
</evidence>
<accession>A0ABY7VU65</accession>
<dbReference type="RefSeq" id="WP_274150825.1">
    <property type="nucleotide sequence ID" value="NZ_CP117811.1"/>
</dbReference>
<organism evidence="1 2">
    <name type="scientific">Lentisphaera profundi</name>
    <dbReference type="NCBI Taxonomy" id="1658616"/>
    <lineage>
        <taxon>Bacteria</taxon>
        <taxon>Pseudomonadati</taxon>
        <taxon>Lentisphaerota</taxon>
        <taxon>Lentisphaeria</taxon>
        <taxon>Lentisphaerales</taxon>
        <taxon>Lentisphaeraceae</taxon>
        <taxon>Lentisphaera</taxon>
    </lineage>
</organism>
<protein>
    <submittedName>
        <fullName evidence="1">WG repeat-containing protein</fullName>
    </submittedName>
</protein>
<dbReference type="Pfam" id="PF14903">
    <property type="entry name" value="WG_beta_rep"/>
    <property type="match status" value="2"/>
</dbReference>
<gene>
    <name evidence="1" type="ORF">PQO03_02145</name>
</gene>
<name>A0ABY7VU65_9BACT</name>
<dbReference type="Proteomes" id="UP001214250">
    <property type="component" value="Chromosome 1"/>
</dbReference>
<keyword evidence="2" id="KW-1185">Reference proteome</keyword>
<dbReference type="EMBL" id="CP117811">
    <property type="protein sequence ID" value="WDE96760.1"/>
    <property type="molecule type" value="Genomic_DNA"/>
</dbReference>
<sequence length="338" mass="38183">MQKISLVILIFLSLSLLALEPYRGEQLWGFKDKNKVVIEEQFLEVRSFIKKLAAVRAEAGWGFVNEQGKIVLEPQADEEPQSLGDRTYYKLKGQVGMMDNAAGVLVFPAIYQSIRKFGDKLYMLKKGELWYAADHKGSFVVASGFSLVYELDDNYIAFKTDKGWGLIDHTPVIVVQAFAEKIDAPTGKMMRFKQNGLYGFLNDAGQLVIDAAYEDATEFTDSGVAFVKTGPQWDKINRQGSILNSTTSIAKETPADLVARLFKQDEKGPKVEIYNSNNYNRSYYPNAYPYVYRRGYHRPVPYKRPKYPKTSFGLGTHLYFKNGKIRGGGPSLGVSRRL</sequence>
<dbReference type="InterPro" id="IPR032774">
    <property type="entry name" value="WG_beta_rep"/>
</dbReference>
<dbReference type="PANTHER" id="PTHR37841">
    <property type="entry name" value="GLR2918 PROTEIN"/>
    <property type="match status" value="1"/>
</dbReference>